<name>A0A0J7KTU9_LASNI</name>
<feature type="region of interest" description="Disordered" evidence="3">
    <location>
        <begin position="210"/>
        <end position="244"/>
    </location>
</feature>
<dbReference type="Proteomes" id="UP000036403">
    <property type="component" value="Unassembled WGS sequence"/>
</dbReference>
<dbReference type="Pfam" id="PF04176">
    <property type="entry name" value="TIP41"/>
    <property type="match status" value="1"/>
</dbReference>
<evidence type="ECO:0000256" key="1">
    <source>
        <dbReference type="ARBA" id="ARBA00006658"/>
    </source>
</evidence>
<dbReference type="AlphaFoldDB" id="A0A0J7KTU9"/>
<reference evidence="4 5" key="1">
    <citation type="submission" date="2015-04" db="EMBL/GenBank/DDBJ databases">
        <title>Lasius niger genome sequencing.</title>
        <authorList>
            <person name="Konorov E.A."/>
            <person name="Nikitin M.A."/>
            <person name="Kirill M.V."/>
            <person name="Chang P."/>
        </authorList>
    </citation>
    <scope>NUCLEOTIDE SEQUENCE [LARGE SCALE GENOMIC DNA]</scope>
    <source>
        <tissue evidence="4">Whole</tissue>
    </source>
</reference>
<dbReference type="GO" id="GO:0005829">
    <property type="term" value="C:cytosol"/>
    <property type="evidence" value="ECO:0007669"/>
    <property type="project" value="TreeGrafter"/>
</dbReference>
<dbReference type="PANTHER" id="PTHR21021:SF16">
    <property type="entry name" value="TIP41-LIKE PROTEIN"/>
    <property type="match status" value="1"/>
</dbReference>
<evidence type="ECO:0000256" key="3">
    <source>
        <dbReference type="SAM" id="MobiDB-lite"/>
    </source>
</evidence>
<accession>A0A0J7KTU9</accession>
<dbReference type="GO" id="GO:0031929">
    <property type="term" value="P:TOR signaling"/>
    <property type="evidence" value="ECO:0007669"/>
    <property type="project" value="TreeGrafter"/>
</dbReference>
<dbReference type="STRING" id="67767.A0A0J7KTU9"/>
<dbReference type="InterPro" id="IPR051330">
    <property type="entry name" value="Phosphatase_reg/MetRdx"/>
</dbReference>
<comment type="similarity">
    <text evidence="1">Belongs to the TIP41 family.</text>
</comment>
<comment type="caution">
    <text evidence="4">The sequence shown here is derived from an EMBL/GenBank/DDBJ whole genome shotgun (WGS) entry which is preliminary data.</text>
</comment>
<evidence type="ECO:0000313" key="5">
    <source>
        <dbReference type="Proteomes" id="UP000036403"/>
    </source>
</evidence>
<gene>
    <name evidence="4" type="ORF">RF55_6155</name>
</gene>
<dbReference type="PANTHER" id="PTHR21021">
    <property type="entry name" value="GAF/PUTATIVE CYTOSKELETAL PROTEIN"/>
    <property type="match status" value="1"/>
</dbReference>
<protein>
    <recommendedName>
        <fullName evidence="2">TIP41-like protein</fullName>
    </recommendedName>
</protein>
<dbReference type="PaxDb" id="67767-A0A0J7KTU9"/>
<organism evidence="4 5">
    <name type="scientific">Lasius niger</name>
    <name type="common">Black garden ant</name>
    <dbReference type="NCBI Taxonomy" id="67767"/>
    <lineage>
        <taxon>Eukaryota</taxon>
        <taxon>Metazoa</taxon>
        <taxon>Ecdysozoa</taxon>
        <taxon>Arthropoda</taxon>
        <taxon>Hexapoda</taxon>
        <taxon>Insecta</taxon>
        <taxon>Pterygota</taxon>
        <taxon>Neoptera</taxon>
        <taxon>Endopterygota</taxon>
        <taxon>Hymenoptera</taxon>
        <taxon>Apocrita</taxon>
        <taxon>Aculeata</taxon>
        <taxon>Formicoidea</taxon>
        <taxon>Formicidae</taxon>
        <taxon>Formicinae</taxon>
        <taxon>Lasius</taxon>
        <taxon>Lasius</taxon>
    </lineage>
</organism>
<sequence length="244" mass="28348">MPDMVFPNNVLTLTHQEGALMQFNALDSLKYVSNGKINIQLACAEAWKESRSESSEYLEEKIKPFDWTFTTNYTGTISGFEVEETSERIDIDKLRQKDKIMFYHDLTLFEDELHDHGIAVNSIKIRVMPSSFFILLRYFLRIDNVMLRINDTRIYHEFGKNYLLREYTSREAKVRDIRVSPALFLEPSAIAPHLPLITSQYHKLIISEKEEGPKLTEDTTEQNETTIEEKITQSDEPTADNSIT</sequence>
<keyword evidence="5" id="KW-1185">Reference proteome</keyword>
<feature type="compositionally biased region" description="Polar residues" evidence="3">
    <location>
        <begin position="234"/>
        <end position="244"/>
    </location>
</feature>
<dbReference type="InterPro" id="IPR007303">
    <property type="entry name" value="TIP41-like"/>
</dbReference>
<dbReference type="EMBL" id="LBMM01003271">
    <property type="protein sequence ID" value="KMQ93726.1"/>
    <property type="molecule type" value="Genomic_DNA"/>
</dbReference>
<evidence type="ECO:0000256" key="2">
    <source>
        <dbReference type="ARBA" id="ARBA00018951"/>
    </source>
</evidence>
<evidence type="ECO:0000313" key="4">
    <source>
        <dbReference type="EMBL" id="KMQ93726.1"/>
    </source>
</evidence>
<dbReference type="OrthoDB" id="10253878at2759"/>
<proteinExistence type="inferred from homology"/>